<keyword evidence="4" id="KW-0812">Transmembrane</keyword>
<gene>
    <name evidence="7" type="ORF">AAIG11_05715</name>
</gene>
<dbReference type="InterPro" id="IPR029151">
    <property type="entry name" value="Sensor-like_sf"/>
</dbReference>
<dbReference type="Pfam" id="PF00015">
    <property type="entry name" value="MCPsignal"/>
    <property type="match status" value="1"/>
</dbReference>
<dbReference type="InterPro" id="IPR004089">
    <property type="entry name" value="MCPsignal_dom"/>
</dbReference>
<dbReference type="PANTHER" id="PTHR32089:SF112">
    <property type="entry name" value="LYSOZYME-LIKE PROTEIN-RELATED"/>
    <property type="match status" value="1"/>
</dbReference>
<evidence type="ECO:0000256" key="4">
    <source>
        <dbReference type="SAM" id="Phobius"/>
    </source>
</evidence>
<dbReference type="SUPFAM" id="SSF103190">
    <property type="entry name" value="Sensory domain-like"/>
    <property type="match status" value="1"/>
</dbReference>
<evidence type="ECO:0000259" key="6">
    <source>
        <dbReference type="PROSITE" id="PS50885"/>
    </source>
</evidence>
<comment type="caution">
    <text evidence="7">The sequence shown here is derived from an EMBL/GenBank/DDBJ whole genome shotgun (WGS) entry which is preliminary data.</text>
</comment>
<keyword evidence="1 3" id="KW-0807">Transducer</keyword>
<protein>
    <submittedName>
        <fullName evidence="7">HAMP domain-containing methyl-accepting chemotaxis protein</fullName>
    </submittedName>
</protein>
<dbReference type="Pfam" id="PF00672">
    <property type="entry name" value="HAMP"/>
    <property type="match status" value="1"/>
</dbReference>
<dbReference type="SMART" id="SM00304">
    <property type="entry name" value="HAMP"/>
    <property type="match status" value="1"/>
</dbReference>
<dbReference type="SMART" id="SM00283">
    <property type="entry name" value="MA"/>
    <property type="match status" value="1"/>
</dbReference>
<keyword evidence="4" id="KW-1133">Transmembrane helix</keyword>
<keyword evidence="8" id="KW-1185">Reference proteome</keyword>
<sequence>MGVGIKINQQRGSLKGRVFWLVTAILVLLNTAVVMAVVDTYRQNLSKQLMTEQLGILRATAVQIDGDAFQEMVQMASAQHSYYEPLRLYLEQVKTATGLQYLYTEAFLTDGTLVYAVDGGDPASDDFSAFGDEVEADEFEDAQRVYNGQEVMIEIYETEEWGELVTSKIPVFNEGGQVVGVLGGDYPASLVGEMVAGMRVRMIFIMCTLSLLGIAILMLGTSKIMLTPLKELENQATFIGKGDFSVDVKPYLLERKDEIGALARVLQQTINAFRQLIAGIVTSSQRVAAASEQLTATTGQSAEASQNVAGSATQVAVSADSQMKSILAVTQEISHITQGMEQVAQHIDGIESLSHSVRGESEKGQQEMNRVSLQMQEIQTSHHQVKGGLIQITESSRKMNEIIRVIRGIAEQTNLLALNAAIEAARAGEQGKGFAVVADEVRKLAEESQQATEEINQLIMDNDTNICRANEVMETGTLQVASGMEVVQDAEAAFKSIVTLIQQMNEAVAEVNQVTGQVTSGSCNVSQAAEIIRRSAESVASEVQNVSAAAQQQTASMQEIASSSHELAVLAQELQTAVGQFRLP</sequence>
<evidence type="ECO:0000256" key="3">
    <source>
        <dbReference type="PROSITE-ProRule" id="PRU00284"/>
    </source>
</evidence>
<dbReference type="Proteomes" id="UP001407405">
    <property type="component" value="Unassembled WGS sequence"/>
</dbReference>
<feature type="domain" description="Methyl-accepting transducer" evidence="5">
    <location>
        <begin position="297"/>
        <end position="533"/>
    </location>
</feature>
<accession>A0ABU9VS05</accession>
<reference evidence="7 8" key="1">
    <citation type="submission" date="2024-04" db="EMBL/GenBank/DDBJ databases">
        <title>Genome sequencing and metabolic network reconstruction of aminoacids and betaine degradation by Anoxynatronum sibiricum.</title>
        <authorList>
            <person name="Detkova E.N."/>
            <person name="Boltjanskaja Y.V."/>
            <person name="Mardanov A.V."/>
            <person name="Kevbrin V."/>
        </authorList>
    </citation>
    <scope>NUCLEOTIDE SEQUENCE [LARGE SCALE GENOMIC DNA]</scope>
    <source>
        <strain evidence="7 8">Z-7981</strain>
    </source>
</reference>
<evidence type="ECO:0000313" key="8">
    <source>
        <dbReference type="Proteomes" id="UP001407405"/>
    </source>
</evidence>
<dbReference type="PROSITE" id="PS50111">
    <property type="entry name" value="CHEMOTAXIS_TRANSDUC_2"/>
    <property type="match status" value="1"/>
</dbReference>
<feature type="domain" description="HAMP" evidence="6">
    <location>
        <begin position="223"/>
        <end position="278"/>
    </location>
</feature>
<evidence type="ECO:0000256" key="2">
    <source>
        <dbReference type="ARBA" id="ARBA00029447"/>
    </source>
</evidence>
<dbReference type="PANTHER" id="PTHR32089">
    <property type="entry name" value="METHYL-ACCEPTING CHEMOTAXIS PROTEIN MCPB"/>
    <property type="match status" value="1"/>
</dbReference>
<dbReference type="InterPro" id="IPR003660">
    <property type="entry name" value="HAMP_dom"/>
</dbReference>
<dbReference type="CDD" id="cd06225">
    <property type="entry name" value="HAMP"/>
    <property type="match status" value="1"/>
</dbReference>
<feature type="transmembrane region" description="Helical" evidence="4">
    <location>
        <begin position="202"/>
        <end position="220"/>
    </location>
</feature>
<feature type="transmembrane region" description="Helical" evidence="4">
    <location>
        <begin position="18"/>
        <end position="38"/>
    </location>
</feature>
<dbReference type="PROSITE" id="PS50885">
    <property type="entry name" value="HAMP"/>
    <property type="match status" value="1"/>
</dbReference>
<dbReference type="RefSeq" id="WP_343185282.1">
    <property type="nucleotide sequence ID" value="NZ_JBCITM010000004.1"/>
</dbReference>
<dbReference type="Gene3D" id="6.10.340.10">
    <property type="match status" value="1"/>
</dbReference>
<evidence type="ECO:0000313" key="7">
    <source>
        <dbReference type="EMBL" id="MEN1759957.1"/>
    </source>
</evidence>
<dbReference type="CDD" id="cd11386">
    <property type="entry name" value="MCP_signal"/>
    <property type="match status" value="1"/>
</dbReference>
<comment type="similarity">
    <text evidence="2">Belongs to the methyl-accepting chemotaxis (MCP) protein family.</text>
</comment>
<evidence type="ECO:0000259" key="5">
    <source>
        <dbReference type="PROSITE" id="PS50111"/>
    </source>
</evidence>
<evidence type="ECO:0000256" key="1">
    <source>
        <dbReference type="ARBA" id="ARBA00023224"/>
    </source>
</evidence>
<dbReference type="SUPFAM" id="SSF58104">
    <property type="entry name" value="Methyl-accepting chemotaxis protein (MCP) signaling domain"/>
    <property type="match status" value="1"/>
</dbReference>
<dbReference type="EMBL" id="JBCITM010000004">
    <property type="protein sequence ID" value="MEN1759957.1"/>
    <property type="molecule type" value="Genomic_DNA"/>
</dbReference>
<name>A0ABU9VS05_9CLOT</name>
<organism evidence="7 8">
    <name type="scientific">Anoxynatronum sibiricum</name>
    <dbReference type="NCBI Taxonomy" id="210623"/>
    <lineage>
        <taxon>Bacteria</taxon>
        <taxon>Bacillati</taxon>
        <taxon>Bacillota</taxon>
        <taxon>Clostridia</taxon>
        <taxon>Eubacteriales</taxon>
        <taxon>Clostridiaceae</taxon>
        <taxon>Anoxynatronum</taxon>
    </lineage>
</organism>
<keyword evidence="4" id="KW-0472">Membrane</keyword>
<proteinExistence type="inferred from homology"/>
<dbReference type="Gene3D" id="1.10.287.950">
    <property type="entry name" value="Methyl-accepting chemotaxis protein"/>
    <property type="match status" value="1"/>
</dbReference>